<proteinExistence type="predicted"/>
<dbReference type="SUPFAM" id="SSF53067">
    <property type="entry name" value="Actin-like ATPase domain"/>
    <property type="match status" value="2"/>
</dbReference>
<evidence type="ECO:0000259" key="1">
    <source>
        <dbReference type="Pfam" id="PF00814"/>
    </source>
</evidence>
<evidence type="ECO:0000313" key="2">
    <source>
        <dbReference type="EMBL" id="GAG26688.1"/>
    </source>
</evidence>
<dbReference type="InterPro" id="IPR043129">
    <property type="entry name" value="ATPase_NBD"/>
</dbReference>
<dbReference type="CDD" id="cd24032">
    <property type="entry name" value="ASKHA_NBD_TsaB"/>
    <property type="match status" value="1"/>
</dbReference>
<dbReference type="AlphaFoldDB" id="X0WQ87"/>
<sequence length="230" mass="25200">MSKTKPNQSLIMAVETSGRAGSVALATGSDILGEREFSGPMRHGAELFPAMAELLQASGSQARQIGEVYISVGPGSFTGLRIAVTFAKTMHLANKARIVAVPTLDVIASNVIDFTGPNPPAKERQRLGVVLDAKRGQFFVAVYEYDRDSAKFHKTLPESLMTADEFVGRFANSHEPIRLLGEGLVYYRDKFTAPGVELFDEEYWWPKASKVFELGRIKVLSSEFADPLSL</sequence>
<accession>X0WQ87</accession>
<dbReference type="InterPro" id="IPR000905">
    <property type="entry name" value="Gcp-like_dom"/>
</dbReference>
<feature type="non-terminal residue" evidence="2">
    <location>
        <position position="230"/>
    </location>
</feature>
<dbReference type="NCBIfam" id="TIGR03725">
    <property type="entry name" value="T6A_YeaZ"/>
    <property type="match status" value="1"/>
</dbReference>
<reference evidence="2" key="1">
    <citation type="journal article" date="2014" name="Front. Microbiol.">
        <title>High frequency of phylogenetically diverse reductive dehalogenase-homologous genes in deep subseafloor sedimentary metagenomes.</title>
        <authorList>
            <person name="Kawai M."/>
            <person name="Futagami T."/>
            <person name="Toyoda A."/>
            <person name="Takaki Y."/>
            <person name="Nishi S."/>
            <person name="Hori S."/>
            <person name="Arai W."/>
            <person name="Tsubouchi T."/>
            <person name="Morono Y."/>
            <person name="Uchiyama I."/>
            <person name="Ito T."/>
            <person name="Fujiyama A."/>
            <person name="Inagaki F."/>
            <person name="Takami H."/>
        </authorList>
    </citation>
    <scope>NUCLEOTIDE SEQUENCE</scope>
    <source>
        <strain evidence="2">Expedition CK06-06</strain>
    </source>
</reference>
<name>X0WQ87_9ZZZZ</name>
<organism evidence="2">
    <name type="scientific">marine sediment metagenome</name>
    <dbReference type="NCBI Taxonomy" id="412755"/>
    <lineage>
        <taxon>unclassified sequences</taxon>
        <taxon>metagenomes</taxon>
        <taxon>ecological metagenomes</taxon>
    </lineage>
</organism>
<gene>
    <name evidence="2" type="ORF">S01H1_48122</name>
</gene>
<dbReference type="InterPro" id="IPR022496">
    <property type="entry name" value="T6A_TsaB"/>
</dbReference>
<protein>
    <recommendedName>
        <fullName evidence="1">Gcp-like domain-containing protein</fullName>
    </recommendedName>
</protein>
<comment type="caution">
    <text evidence="2">The sequence shown here is derived from an EMBL/GenBank/DDBJ whole genome shotgun (WGS) entry which is preliminary data.</text>
</comment>
<feature type="domain" description="Gcp-like" evidence="1">
    <location>
        <begin position="42"/>
        <end position="148"/>
    </location>
</feature>
<dbReference type="Pfam" id="PF00814">
    <property type="entry name" value="TsaD"/>
    <property type="match status" value="1"/>
</dbReference>
<dbReference type="EMBL" id="BARS01030893">
    <property type="protein sequence ID" value="GAG26688.1"/>
    <property type="molecule type" value="Genomic_DNA"/>
</dbReference>
<dbReference type="Gene3D" id="3.30.420.40">
    <property type="match status" value="2"/>
</dbReference>
<dbReference type="GO" id="GO:0002949">
    <property type="term" value="P:tRNA threonylcarbamoyladenosine modification"/>
    <property type="evidence" value="ECO:0007669"/>
    <property type="project" value="InterPro"/>
</dbReference>